<proteinExistence type="inferred from homology"/>
<keyword evidence="12" id="KW-1185">Reference proteome</keyword>
<evidence type="ECO:0000256" key="8">
    <source>
        <dbReference type="RuleBase" id="RU000682"/>
    </source>
</evidence>
<keyword evidence="5 7" id="KW-0371">Homeobox</keyword>
<dbReference type="CDD" id="cd00086">
    <property type="entry name" value="homeodomain"/>
    <property type="match status" value="1"/>
</dbReference>
<feature type="region of interest" description="Disordered" evidence="9">
    <location>
        <begin position="88"/>
        <end position="361"/>
    </location>
</feature>
<evidence type="ECO:0000256" key="4">
    <source>
        <dbReference type="ARBA" id="ARBA00023125"/>
    </source>
</evidence>
<evidence type="ECO:0000256" key="1">
    <source>
        <dbReference type="ARBA" id="ARBA00004123"/>
    </source>
</evidence>
<dbReference type="PRINTS" id="PR00024">
    <property type="entry name" value="HOMEOBOX"/>
</dbReference>
<dbReference type="Gene3D" id="1.10.10.60">
    <property type="entry name" value="Homeodomain-like"/>
    <property type="match status" value="1"/>
</dbReference>
<evidence type="ECO:0000256" key="9">
    <source>
        <dbReference type="SAM" id="MobiDB-lite"/>
    </source>
</evidence>
<dbReference type="InterPro" id="IPR017970">
    <property type="entry name" value="Homeobox_CS"/>
</dbReference>
<feature type="compositionally biased region" description="Basic residues" evidence="9">
    <location>
        <begin position="150"/>
        <end position="174"/>
    </location>
</feature>
<protein>
    <recommendedName>
        <fullName evidence="10">Homeobox domain-containing protein</fullName>
    </recommendedName>
</protein>
<dbReference type="Proteomes" id="UP001374579">
    <property type="component" value="Unassembled WGS sequence"/>
</dbReference>
<organism evidence="11 12">
    <name type="scientific">Littorina saxatilis</name>
    <dbReference type="NCBI Taxonomy" id="31220"/>
    <lineage>
        <taxon>Eukaryota</taxon>
        <taxon>Metazoa</taxon>
        <taxon>Spiralia</taxon>
        <taxon>Lophotrochozoa</taxon>
        <taxon>Mollusca</taxon>
        <taxon>Gastropoda</taxon>
        <taxon>Caenogastropoda</taxon>
        <taxon>Littorinimorpha</taxon>
        <taxon>Littorinoidea</taxon>
        <taxon>Littorinidae</taxon>
        <taxon>Littorina</taxon>
    </lineage>
</organism>
<evidence type="ECO:0000256" key="5">
    <source>
        <dbReference type="ARBA" id="ARBA00023155"/>
    </source>
</evidence>
<dbReference type="InterPro" id="IPR050296">
    <property type="entry name" value="Antp_homeobox"/>
</dbReference>
<keyword evidence="3" id="KW-0217">Developmental protein</keyword>
<name>A0AAN9G3A3_9CAEN</name>
<dbReference type="GO" id="GO:0000981">
    <property type="term" value="F:DNA-binding transcription factor activity, RNA polymerase II-specific"/>
    <property type="evidence" value="ECO:0007669"/>
    <property type="project" value="InterPro"/>
</dbReference>
<dbReference type="PROSITE" id="PS50071">
    <property type="entry name" value="HOMEOBOX_2"/>
    <property type="match status" value="1"/>
</dbReference>
<sequence>MNSYFSTSFLTQYPTENPYVTNGYGAAATNYGLYSSRFPDYLGYPSSATSSSSANGAVVGGGGAGVVSNGAGGNGALGGNSGAYDSTGPSGYFHPSQQSPKGGGVGVLHHGHGQYLGSGLPPSQQDHVGGSPIYPDIAIKAAGGQPQPHPGHHHPHHAHHHQQQHHNHSQHHHNNNNGGVSGYMEAADDGMSSPPVHSLHHHHHHNNNNNNNNNSNSSGAATPLSGGSGTAGGGGGGGVRGYPGQGGHHTPPAYTSMQDWNPSSHNNHHGHNLPQQQQPHQPPSHPVSSPSPTRLQQSSPYGSPGMVGDTGKTLSSCSMSPKELPGDDPQSSRGSPDPTQQAAPFYPWMGIVGPNSAQRRRGRQTYSRYQTLELEKEFQFNHYLTRKRRIEIAHALCLTERQIKIWFQNRRMKLKKEKLAIQELNSTCNKVMKKEDDRASDNSDSGNEQSS</sequence>
<evidence type="ECO:0000256" key="6">
    <source>
        <dbReference type="ARBA" id="ARBA00023242"/>
    </source>
</evidence>
<accession>A0AAN9G3A3</accession>
<dbReference type="InterPro" id="IPR020479">
    <property type="entry name" value="HD_metazoa"/>
</dbReference>
<dbReference type="InterPro" id="IPR001356">
    <property type="entry name" value="HD"/>
</dbReference>
<dbReference type="PANTHER" id="PTHR45659">
    <property type="entry name" value="HOMEOBOX PROTEIN HOX"/>
    <property type="match status" value="1"/>
</dbReference>
<dbReference type="PANTHER" id="PTHR45659:SF4">
    <property type="entry name" value="HOMEOBOX PROTEIN ABDOMINAL-A"/>
    <property type="match status" value="1"/>
</dbReference>
<feature type="DNA-binding region" description="Homeobox" evidence="7">
    <location>
        <begin position="359"/>
        <end position="418"/>
    </location>
</feature>
<dbReference type="Pfam" id="PF00046">
    <property type="entry name" value="Homeodomain"/>
    <property type="match status" value="1"/>
</dbReference>
<reference evidence="11 12" key="1">
    <citation type="submission" date="2024-02" db="EMBL/GenBank/DDBJ databases">
        <title>Chromosome-scale genome assembly of the rough periwinkle Littorina saxatilis.</title>
        <authorList>
            <person name="De Jode A."/>
            <person name="Faria R."/>
            <person name="Formenti G."/>
            <person name="Sims Y."/>
            <person name="Smith T.P."/>
            <person name="Tracey A."/>
            <person name="Wood J.M.D."/>
            <person name="Zagrodzka Z.B."/>
            <person name="Johannesson K."/>
            <person name="Butlin R.K."/>
            <person name="Leder E.H."/>
        </authorList>
    </citation>
    <scope>NUCLEOTIDE SEQUENCE [LARGE SCALE GENOMIC DNA]</scope>
    <source>
        <strain evidence="11">Snail1</strain>
        <tissue evidence="11">Muscle</tissue>
    </source>
</reference>
<evidence type="ECO:0000256" key="7">
    <source>
        <dbReference type="PROSITE-ProRule" id="PRU00108"/>
    </source>
</evidence>
<dbReference type="GO" id="GO:0009952">
    <property type="term" value="P:anterior/posterior pattern specification"/>
    <property type="evidence" value="ECO:0007669"/>
    <property type="project" value="TreeGrafter"/>
</dbReference>
<dbReference type="AlphaFoldDB" id="A0AAN9G3A3"/>
<dbReference type="GO" id="GO:0000978">
    <property type="term" value="F:RNA polymerase II cis-regulatory region sequence-specific DNA binding"/>
    <property type="evidence" value="ECO:0007669"/>
    <property type="project" value="TreeGrafter"/>
</dbReference>
<dbReference type="FunFam" id="1.10.10.60:FF:000193">
    <property type="entry name" value="Ultrabithorax, isoform C"/>
    <property type="match status" value="1"/>
</dbReference>
<evidence type="ECO:0000313" key="12">
    <source>
        <dbReference type="Proteomes" id="UP001374579"/>
    </source>
</evidence>
<evidence type="ECO:0000259" key="10">
    <source>
        <dbReference type="PROSITE" id="PS50071"/>
    </source>
</evidence>
<feature type="domain" description="Homeobox" evidence="10">
    <location>
        <begin position="357"/>
        <end position="417"/>
    </location>
</feature>
<dbReference type="EMBL" id="JBAMIC010000021">
    <property type="protein sequence ID" value="KAK7092390.1"/>
    <property type="molecule type" value="Genomic_DNA"/>
</dbReference>
<dbReference type="GO" id="GO:0005634">
    <property type="term" value="C:nucleus"/>
    <property type="evidence" value="ECO:0007669"/>
    <property type="project" value="UniProtKB-SubCell"/>
</dbReference>
<keyword evidence="6 7" id="KW-0539">Nucleus</keyword>
<comment type="similarity">
    <text evidence="2">Belongs to the Antp homeobox family.</text>
</comment>
<feature type="compositionally biased region" description="Polar residues" evidence="9">
    <location>
        <begin position="329"/>
        <end position="342"/>
    </location>
</feature>
<evidence type="ECO:0000256" key="2">
    <source>
        <dbReference type="ARBA" id="ARBA00009107"/>
    </source>
</evidence>
<keyword evidence="4 7" id="KW-0238">DNA-binding</keyword>
<feature type="compositionally biased region" description="Gly residues" evidence="9">
    <location>
        <begin position="226"/>
        <end position="247"/>
    </location>
</feature>
<evidence type="ECO:0000256" key="3">
    <source>
        <dbReference type="ARBA" id="ARBA00022473"/>
    </source>
</evidence>
<dbReference type="SMART" id="SM00389">
    <property type="entry name" value="HOX"/>
    <property type="match status" value="1"/>
</dbReference>
<dbReference type="SUPFAM" id="SSF46689">
    <property type="entry name" value="Homeodomain-like"/>
    <property type="match status" value="1"/>
</dbReference>
<evidence type="ECO:0000313" key="11">
    <source>
        <dbReference type="EMBL" id="KAK7092390.1"/>
    </source>
</evidence>
<comment type="caution">
    <text evidence="11">The sequence shown here is derived from an EMBL/GenBank/DDBJ whole genome shotgun (WGS) entry which is preliminary data.</text>
</comment>
<feature type="region of interest" description="Disordered" evidence="9">
    <location>
        <begin position="431"/>
        <end position="451"/>
    </location>
</feature>
<dbReference type="PROSITE" id="PS00027">
    <property type="entry name" value="HOMEOBOX_1"/>
    <property type="match status" value="1"/>
</dbReference>
<feature type="compositionally biased region" description="Low complexity" evidence="9">
    <location>
        <begin position="207"/>
        <end position="218"/>
    </location>
</feature>
<comment type="subcellular location">
    <subcellularLocation>
        <location evidence="1 7 8">Nucleus</location>
    </subcellularLocation>
</comment>
<gene>
    <name evidence="11" type="ORF">V1264_008139</name>
</gene>
<feature type="compositionally biased region" description="Basic and acidic residues" evidence="9">
    <location>
        <begin position="432"/>
        <end position="441"/>
    </location>
</feature>
<dbReference type="InterPro" id="IPR009057">
    <property type="entry name" value="Homeodomain-like_sf"/>
</dbReference>
<feature type="compositionally biased region" description="Polar residues" evidence="9">
    <location>
        <begin position="442"/>
        <end position="451"/>
    </location>
</feature>